<evidence type="ECO:0000259" key="4">
    <source>
        <dbReference type="SMART" id="SM00822"/>
    </source>
</evidence>
<dbReference type="InterPro" id="IPR057326">
    <property type="entry name" value="KR_dom"/>
</dbReference>
<dbReference type="Proteomes" id="UP000245839">
    <property type="component" value="Unassembled WGS sequence"/>
</dbReference>
<dbReference type="CDD" id="cd05233">
    <property type="entry name" value="SDR_c"/>
    <property type="match status" value="1"/>
</dbReference>
<dbReference type="PROSITE" id="PS00061">
    <property type="entry name" value="ADH_SHORT"/>
    <property type="match status" value="1"/>
</dbReference>
<dbReference type="Pfam" id="PF00106">
    <property type="entry name" value="adh_short"/>
    <property type="match status" value="1"/>
</dbReference>
<evidence type="ECO:0000313" key="6">
    <source>
        <dbReference type="EMBL" id="SSA38533.1"/>
    </source>
</evidence>
<proteinExistence type="inferred from homology"/>
<comment type="similarity">
    <text evidence="1 3">Belongs to the short-chain dehydrogenases/reductases (SDR) family.</text>
</comment>
<evidence type="ECO:0000256" key="2">
    <source>
        <dbReference type="ARBA" id="ARBA00023002"/>
    </source>
</evidence>
<dbReference type="RefSeq" id="WP_109562828.1">
    <property type="nucleotide sequence ID" value="NZ_QGDJ01000001.1"/>
</dbReference>
<dbReference type="AlphaFoldDB" id="A0A2Y9C3W5"/>
<keyword evidence="2" id="KW-0560">Oxidoreductase</keyword>
<dbReference type="PANTHER" id="PTHR43669:SF3">
    <property type="entry name" value="ALCOHOL DEHYDROGENASE, PUTATIVE (AFU_ORTHOLOGUE AFUA_3G03445)-RELATED"/>
    <property type="match status" value="1"/>
</dbReference>
<organism evidence="6 8">
    <name type="scientific">Jannaschia seohaensis</name>
    <dbReference type="NCBI Taxonomy" id="475081"/>
    <lineage>
        <taxon>Bacteria</taxon>
        <taxon>Pseudomonadati</taxon>
        <taxon>Pseudomonadota</taxon>
        <taxon>Alphaproteobacteria</taxon>
        <taxon>Rhodobacterales</taxon>
        <taxon>Roseobacteraceae</taxon>
        <taxon>Jannaschia</taxon>
    </lineage>
</organism>
<sequence length="250" mass="26033">MTDMTAKTVLITGASRGIGAAAARTFAAAGANVVLVARSTLEIADIAGEIGDRALAIPCDVAGWSEMARAVQATLDTFGRLDVLIGNAGIIEPIGDIAETDPAGWTRVIDVNLKGVYHGMRAAIPVMEAQGGGTIITISSGAAHRPLPGWSAYCTSKAAAKMLTDSAHAEHGETLRIMGLSPGTVATQMQRDIKASGVGPVAQLDWEDHIPPEWPAKALLWMCSPEADDLRGSELSLRDEGLRARIGLTA</sequence>
<accession>A0A2Y9C3W5</accession>
<dbReference type="SMART" id="SM00822">
    <property type="entry name" value="PKS_KR"/>
    <property type="match status" value="1"/>
</dbReference>
<evidence type="ECO:0000256" key="3">
    <source>
        <dbReference type="RuleBase" id="RU000363"/>
    </source>
</evidence>
<dbReference type="EMBL" id="UETC01000001">
    <property type="protein sequence ID" value="SSA38533.1"/>
    <property type="molecule type" value="Genomic_DNA"/>
</dbReference>
<dbReference type="SUPFAM" id="SSF51735">
    <property type="entry name" value="NAD(P)-binding Rossmann-fold domains"/>
    <property type="match status" value="1"/>
</dbReference>
<dbReference type="Gene3D" id="3.40.50.720">
    <property type="entry name" value="NAD(P)-binding Rossmann-like Domain"/>
    <property type="match status" value="1"/>
</dbReference>
<dbReference type="FunFam" id="3.40.50.720:FF:000084">
    <property type="entry name" value="Short-chain dehydrogenase reductase"/>
    <property type="match status" value="1"/>
</dbReference>
<dbReference type="GO" id="GO:0016491">
    <property type="term" value="F:oxidoreductase activity"/>
    <property type="evidence" value="ECO:0007669"/>
    <property type="project" value="UniProtKB-KW"/>
</dbReference>
<dbReference type="InterPro" id="IPR020904">
    <property type="entry name" value="Sc_DH/Rdtase_CS"/>
</dbReference>
<feature type="domain" description="Ketoreductase" evidence="4">
    <location>
        <begin position="7"/>
        <end position="183"/>
    </location>
</feature>
<evidence type="ECO:0000313" key="7">
    <source>
        <dbReference type="Proteomes" id="UP000245839"/>
    </source>
</evidence>
<gene>
    <name evidence="5" type="ORF">BCF38_101666</name>
    <name evidence="6" type="ORF">SAMN05421539_101666</name>
</gene>
<evidence type="ECO:0000313" key="5">
    <source>
        <dbReference type="EMBL" id="PWJ22255.1"/>
    </source>
</evidence>
<reference evidence="5 7" key="2">
    <citation type="submission" date="2018-03" db="EMBL/GenBank/DDBJ databases">
        <title>Genomic Encyclopedia of Archaeal and Bacterial Type Strains, Phase II (KMG-II): from individual species to whole genera.</title>
        <authorList>
            <person name="Goeker M."/>
        </authorList>
    </citation>
    <scope>NUCLEOTIDE SEQUENCE [LARGE SCALE GENOMIC DNA]</scope>
    <source>
        <strain evidence="5 7">DSM 25227</strain>
    </source>
</reference>
<dbReference type="InterPro" id="IPR002347">
    <property type="entry name" value="SDR_fam"/>
</dbReference>
<dbReference type="PRINTS" id="PR00081">
    <property type="entry name" value="GDHRDH"/>
</dbReference>
<dbReference type="EMBL" id="QGDJ01000001">
    <property type="protein sequence ID" value="PWJ22255.1"/>
    <property type="molecule type" value="Genomic_DNA"/>
</dbReference>
<dbReference type="PANTHER" id="PTHR43669">
    <property type="entry name" value="5-KETO-D-GLUCONATE 5-REDUCTASE"/>
    <property type="match status" value="1"/>
</dbReference>
<dbReference type="OrthoDB" id="9810734at2"/>
<dbReference type="PRINTS" id="PR00080">
    <property type="entry name" value="SDRFAMILY"/>
</dbReference>
<evidence type="ECO:0000256" key="1">
    <source>
        <dbReference type="ARBA" id="ARBA00006484"/>
    </source>
</evidence>
<dbReference type="Proteomes" id="UP000251571">
    <property type="component" value="Unassembled WGS sequence"/>
</dbReference>
<name>A0A2Y9C3W5_9RHOB</name>
<reference evidence="6 8" key="1">
    <citation type="submission" date="2016-10" db="EMBL/GenBank/DDBJ databases">
        <authorList>
            <person name="Cai Z."/>
        </authorList>
    </citation>
    <scope>NUCLEOTIDE SEQUENCE [LARGE SCALE GENOMIC DNA]</scope>
    <source>
        <strain evidence="6 8">DSM 25227</strain>
    </source>
</reference>
<keyword evidence="7" id="KW-1185">Reference proteome</keyword>
<evidence type="ECO:0000313" key="8">
    <source>
        <dbReference type="Proteomes" id="UP000251571"/>
    </source>
</evidence>
<dbReference type="InterPro" id="IPR036291">
    <property type="entry name" value="NAD(P)-bd_dom_sf"/>
</dbReference>
<protein>
    <submittedName>
        <fullName evidence="6">NADP-dependent 3-hydroxy acid dehydrogenase YdfG</fullName>
    </submittedName>
</protein>